<dbReference type="GO" id="GO:0030198">
    <property type="term" value="P:extracellular matrix organization"/>
    <property type="evidence" value="ECO:0007669"/>
    <property type="project" value="TreeGrafter"/>
</dbReference>
<dbReference type="SMART" id="SM00254">
    <property type="entry name" value="ShKT"/>
    <property type="match status" value="3"/>
</dbReference>
<dbReference type="PRINTS" id="PR00138">
    <property type="entry name" value="MATRIXIN"/>
</dbReference>
<feature type="binding site" evidence="10">
    <location>
        <position position="225"/>
    </location>
    <ligand>
        <name>Ca(2+)</name>
        <dbReference type="ChEBI" id="CHEBI:29108"/>
        <label>2</label>
    </ligand>
</feature>
<dbReference type="Pfam" id="PF00090">
    <property type="entry name" value="TSP_1"/>
    <property type="match status" value="7"/>
</dbReference>
<dbReference type="SUPFAM" id="SSF47090">
    <property type="entry name" value="PGBD-like"/>
    <property type="match status" value="1"/>
</dbReference>
<feature type="binding site" evidence="10">
    <location>
        <position position="265"/>
    </location>
    <ligand>
        <name>Ca(2+)</name>
        <dbReference type="ChEBI" id="CHEBI:29108"/>
        <label>3</label>
    </ligand>
</feature>
<comment type="caution">
    <text evidence="11">Lacks conserved residue(s) required for the propagation of feature annotation.</text>
</comment>
<dbReference type="InterPro" id="IPR024079">
    <property type="entry name" value="MetalloPept_cat_dom_sf"/>
</dbReference>
<evidence type="ECO:0000256" key="2">
    <source>
        <dbReference type="ARBA" id="ARBA00022670"/>
    </source>
</evidence>
<reference evidence="14" key="1">
    <citation type="submission" date="2022-03" db="EMBL/GenBank/DDBJ databases">
        <authorList>
            <person name="Martin C."/>
        </authorList>
    </citation>
    <scope>NUCLEOTIDE SEQUENCE</scope>
</reference>
<dbReference type="PRINTS" id="PR01705">
    <property type="entry name" value="TSP1REPEAT"/>
</dbReference>
<dbReference type="Gene3D" id="2.20.100.10">
    <property type="entry name" value="Thrombospondin type-1 (TSP1) repeat"/>
    <property type="match status" value="7"/>
</dbReference>
<feature type="binding site" evidence="10">
    <location>
        <position position="301"/>
    </location>
    <ligand>
        <name>Zn(2+)</name>
        <dbReference type="ChEBI" id="CHEBI:29105"/>
        <label>2</label>
        <note>catalytic</note>
    </ligand>
</feature>
<protein>
    <submittedName>
        <fullName evidence="14">Uncharacterized protein</fullName>
    </submittedName>
</protein>
<dbReference type="Pfam" id="PF01549">
    <property type="entry name" value="ShK"/>
    <property type="match status" value="3"/>
</dbReference>
<feature type="signal peptide" evidence="13">
    <location>
        <begin position="1"/>
        <end position="25"/>
    </location>
</feature>
<dbReference type="InterPro" id="IPR036383">
    <property type="entry name" value="TSP1_rpt_sf"/>
</dbReference>
<dbReference type="GO" id="GO:0030574">
    <property type="term" value="P:collagen catabolic process"/>
    <property type="evidence" value="ECO:0007669"/>
    <property type="project" value="TreeGrafter"/>
</dbReference>
<gene>
    <name evidence="14" type="ORF">OFUS_LOCUS653</name>
</gene>
<dbReference type="InterPro" id="IPR003582">
    <property type="entry name" value="ShKT_dom"/>
</dbReference>
<dbReference type="FunFam" id="3.40.390.10:FF:000022">
    <property type="entry name" value="Matrix metalloproteinase 1, isoform C"/>
    <property type="match status" value="1"/>
</dbReference>
<dbReference type="EMBL" id="CAIIXF020000001">
    <property type="protein sequence ID" value="CAH1772995.1"/>
    <property type="molecule type" value="Genomic_DNA"/>
</dbReference>
<evidence type="ECO:0000256" key="4">
    <source>
        <dbReference type="ARBA" id="ARBA00022729"/>
    </source>
</evidence>
<feature type="disulfide bond" evidence="11">
    <location>
        <begin position="412"/>
        <end position="446"/>
    </location>
</feature>
<feature type="binding site" evidence="10">
    <location>
        <position position="283"/>
    </location>
    <ligand>
        <name>Zn(2+)</name>
        <dbReference type="ChEBI" id="CHEBI:29105"/>
        <label>2</label>
        <note>catalytic</note>
    </ligand>
</feature>
<comment type="cofactor">
    <cofactor evidence="10">
        <name>Ca(2+)</name>
        <dbReference type="ChEBI" id="CHEBI:29108"/>
    </cofactor>
    <text evidence="10">Can bind about 5 Ca(2+) ions per subunit.</text>
</comment>
<evidence type="ECO:0000313" key="15">
    <source>
        <dbReference type="Proteomes" id="UP000749559"/>
    </source>
</evidence>
<dbReference type="Gene3D" id="1.10.10.1940">
    <property type="match status" value="2"/>
</dbReference>
<feature type="region of interest" description="Disordered" evidence="12">
    <location>
        <begin position="325"/>
        <end position="353"/>
    </location>
</feature>
<feature type="binding site" evidence="10">
    <location>
        <position position="192"/>
    </location>
    <ligand>
        <name>Ca(2+)</name>
        <dbReference type="ChEBI" id="CHEBI:29108"/>
        <label>1</label>
    </ligand>
</feature>
<keyword evidence="7" id="KW-0482">Metalloprotease</keyword>
<dbReference type="SMART" id="SM00209">
    <property type="entry name" value="TSP1"/>
    <property type="match status" value="7"/>
</dbReference>
<dbReference type="SUPFAM" id="SSF82895">
    <property type="entry name" value="TSP-1 type 1 repeat"/>
    <property type="match status" value="7"/>
</dbReference>
<evidence type="ECO:0000313" key="14">
    <source>
        <dbReference type="EMBL" id="CAH1772995.1"/>
    </source>
</evidence>
<dbReference type="Pfam" id="PF01471">
    <property type="entry name" value="PG_binding_1"/>
    <property type="match status" value="1"/>
</dbReference>
<keyword evidence="5" id="KW-0378">Hydrolase</keyword>
<feature type="binding site" evidence="10">
    <location>
        <position position="293"/>
    </location>
    <ligand>
        <name>Zn(2+)</name>
        <dbReference type="ChEBI" id="CHEBI:29105"/>
        <label>2</label>
        <note>catalytic</note>
    </ligand>
</feature>
<evidence type="ECO:0000256" key="12">
    <source>
        <dbReference type="SAM" id="MobiDB-lite"/>
    </source>
</evidence>
<feature type="binding site" evidence="10">
    <location>
        <position position="250"/>
    </location>
    <ligand>
        <name>Zn(2+)</name>
        <dbReference type="ChEBI" id="CHEBI:29105"/>
        <label>1</label>
    </ligand>
</feature>
<dbReference type="PROSITE" id="PS50092">
    <property type="entry name" value="TSP1"/>
    <property type="match status" value="7"/>
</dbReference>
<feature type="compositionally biased region" description="Gly residues" evidence="12">
    <location>
        <begin position="334"/>
        <end position="343"/>
    </location>
</feature>
<dbReference type="InterPro" id="IPR000884">
    <property type="entry name" value="TSP1_rpt"/>
</dbReference>
<dbReference type="AlphaFoldDB" id="A0A8J1UAB7"/>
<evidence type="ECO:0000256" key="7">
    <source>
        <dbReference type="ARBA" id="ARBA00023049"/>
    </source>
</evidence>
<feature type="binding site" evidence="10">
    <location>
        <position position="237"/>
    </location>
    <ligand>
        <name>Zn(2+)</name>
        <dbReference type="ChEBI" id="CHEBI:29105"/>
        <label>1</label>
    </ligand>
</feature>
<feature type="binding site" evidence="10">
    <location>
        <position position="265"/>
    </location>
    <ligand>
        <name>Ca(2+)</name>
        <dbReference type="ChEBI" id="CHEBI:29108"/>
        <label>1</label>
    </ligand>
</feature>
<dbReference type="InterPro" id="IPR021190">
    <property type="entry name" value="Pept_M10A"/>
</dbReference>
<keyword evidence="10" id="KW-0106">Calcium</keyword>
<feature type="binding site" evidence="10">
    <location>
        <position position="243"/>
    </location>
    <ligand>
        <name>Ca(2+)</name>
        <dbReference type="ChEBI" id="CHEBI:29108"/>
        <label>3</label>
    </ligand>
</feature>
<evidence type="ECO:0000256" key="3">
    <source>
        <dbReference type="ARBA" id="ARBA00022723"/>
    </source>
</evidence>
<evidence type="ECO:0000256" key="11">
    <source>
        <dbReference type="PROSITE-ProRule" id="PRU01005"/>
    </source>
</evidence>
<comment type="cofactor">
    <cofactor evidence="10">
        <name>Zn(2+)</name>
        <dbReference type="ChEBI" id="CHEBI:29105"/>
    </cofactor>
    <text evidence="10">Binds 2 Zn(2+) ions per subunit.</text>
</comment>
<keyword evidence="3 10" id="KW-0479">Metal-binding</keyword>
<feature type="binding site" evidence="10">
    <location>
        <position position="258"/>
    </location>
    <ligand>
        <name>Ca(2+)</name>
        <dbReference type="ChEBI" id="CHEBI:29108"/>
        <label>2</label>
    </ligand>
</feature>
<keyword evidence="4 13" id="KW-0732">Signal</keyword>
<keyword evidence="2" id="KW-0645">Protease</keyword>
<dbReference type="PROSITE" id="PS51670">
    <property type="entry name" value="SHKT"/>
    <property type="match status" value="3"/>
</dbReference>
<dbReference type="InterPro" id="IPR002477">
    <property type="entry name" value="Peptidoglycan-bd-like"/>
</dbReference>
<feature type="chain" id="PRO_5043591009" evidence="13">
    <location>
        <begin position="26"/>
        <end position="856"/>
    </location>
</feature>
<feature type="binding site" evidence="10">
    <location>
        <position position="262"/>
    </location>
    <ligand>
        <name>Ca(2+)</name>
        <dbReference type="ChEBI" id="CHEBI:29108"/>
        <label>3</label>
    </ligand>
</feature>
<dbReference type="InterPro" id="IPR036365">
    <property type="entry name" value="PGBD-like_sf"/>
</dbReference>
<comment type="caution">
    <text evidence="14">The sequence shown here is derived from an EMBL/GenBank/DDBJ whole genome shotgun (WGS) entry which is preliminary data.</text>
</comment>
<dbReference type="Gene3D" id="3.40.390.10">
    <property type="entry name" value="Collagenase (Catalytic Domain)"/>
    <property type="match status" value="1"/>
</dbReference>
<dbReference type="CDD" id="cd04278">
    <property type="entry name" value="ZnMc_MMP"/>
    <property type="match status" value="1"/>
</dbReference>
<feature type="active site" evidence="9">
    <location>
        <position position="284"/>
    </location>
</feature>
<evidence type="ECO:0000256" key="10">
    <source>
        <dbReference type="PIRSR" id="PIRSR621190-2"/>
    </source>
</evidence>
<feature type="binding site" description="in inhibited form" evidence="10">
    <location>
        <position position="157"/>
    </location>
    <ligand>
        <name>Zn(2+)</name>
        <dbReference type="ChEBI" id="CHEBI:29105"/>
        <label>2</label>
        <note>catalytic</note>
    </ligand>
</feature>
<name>A0A8J1UAB7_OWEFU</name>
<evidence type="ECO:0000256" key="6">
    <source>
        <dbReference type="ARBA" id="ARBA00022833"/>
    </source>
</evidence>
<evidence type="ECO:0000256" key="8">
    <source>
        <dbReference type="ARBA" id="ARBA00023180"/>
    </source>
</evidence>
<dbReference type="PANTHER" id="PTHR10201">
    <property type="entry name" value="MATRIX METALLOPROTEINASE"/>
    <property type="match status" value="1"/>
</dbReference>
<evidence type="ECO:0000256" key="9">
    <source>
        <dbReference type="PIRSR" id="PIRSR621190-1"/>
    </source>
</evidence>
<dbReference type="GO" id="GO:0006508">
    <property type="term" value="P:proteolysis"/>
    <property type="evidence" value="ECO:0007669"/>
    <property type="project" value="UniProtKB-KW"/>
</dbReference>
<sequence>MNMLPFRYLLLMLCMTLIVIYDVESAESEGPANFKNPFTSLKETIDGGITKVIDKINRRVGKASDKIDKKIESAAAKIDKVTDKIEKKVGKVYRSFLDAATYLMKFGYLRTPKKGASITDAESAVKASVANFQRYARIPATGEVDDKTLEAMNWKRCGMPDPIINGRKKRFVTQSKWSKKSLTYKIENYSRDLSRSQIDRDIYNALQEWSKVSDLKFSRTSGKADIAIRFENGDHGDGYPFDGPGSVLAHAFYPSKGDLHFDDAESYTANTKKGTNLFIVAVHELGHSLGLDHTNVLGATMYPFYQGFVEDFSLHQDDINGIQSLYGRNSGSSGSSGSGGSGGSRPTTPPRGRWTVWSSWSSCSKTCDQGVYSRRRSCYGGKCSGSGSETKACRLRSCSNGSGSGSGGSVNCYDYAAYCSAWAKQDQCRRNPTYMLAYCKKSCNACGWNKPSSGRWGSWSSWGSCSRSCGGGTRTRQRRCYGRNCSGSSRETGSCGTSRCPSRGKWHPWASWETCSKSCGGGTKVRRRYCSDQGCTGDSYKTARCNTRSCPRAKWNAWATWSTCSEKCGGGTKSRRRTCNGSNCKGLNYQWKSCNSKSCTASKTSEWRDWGEWNQCTKSCGTGSRLRRRTCAYGTCSGATTQSKKCNTNPCSRNGKWDSWSSWTACSRSCGAGSKRRTRSCVPRGYSCKGISVQDKKCNTQSCTTKSRWAQWGTWSTCSRSCAGGSTRRRRACIGSSCNGVSYQDKKCNKKTCPTRTPYSVDKSHGGSCIDQKPSECPSWAVRGACRTNEEYMRTNCYKSCNYCRSNQSSERENPQRSTCTDQDPGRCLIYMRAGECTKRRTFMSRYCRRTCRFCR</sequence>
<organism evidence="14 15">
    <name type="scientific">Owenia fusiformis</name>
    <name type="common">Polychaete worm</name>
    <dbReference type="NCBI Taxonomy" id="6347"/>
    <lineage>
        <taxon>Eukaryota</taxon>
        <taxon>Metazoa</taxon>
        <taxon>Spiralia</taxon>
        <taxon>Lophotrochozoa</taxon>
        <taxon>Annelida</taxon>
        <taxon>Polychaeta</taxon>
        <taxon>Sedentaria</taxon>
        <taxon>Canalipalpata</taxon>
        <taxon>Sabellida</taxon>
        <taxon>Oweniida</taxon>
        <taxon>Oweniidae</taxon>
        <taxon>Owenia</taxon>
    </lineage>
</organism>
<evidence type="ECO:0000256" key="13">
    <source>
        <dbReference type="SAM" id="SignalP"/>
    </source>
</evidence>
<dbReference type="SMART" id="SM00235">
    <property type="entry name" value="ZnMc"/>
    <property type="match status" value="1"/>
</dbReference>
<dbReference type="SUPFAM" id="SSF55486">
    <property type="entry name" value="Metalloproteases ('zincins'), catalytic domain"/>
    <property type="match status" value="1"/>
</dbReference>
<feature type="binding site" evidence="10">
    <location>
        <position position="287"/>
    </location>
    <ligand>
        <name>Zn(2+)</name>
        <dbReference type="ChEBI" id="CHEBI:29105"/>
        <label>2</label>
        <note>catalytic</note>
    </ligand>
</feature>
<evidence type="ECO:0000256" key="1">
    <source>
        <dbReference type="ARBA" id="ARBA00010370"/>
    </source>
</evidence>
<dbReference type="PANTHER" id="PTHR10201:SF291">
    <property type="entry name" value="MATRIX METALLOPROTEINASE 1, ISOFORM C-RELATED"/>
    <property type="match status" value="1"/>
</dbReference>
<keyword evidence="15" id="KW-1185">Reference proteome</keyword>
<keyword evidence="6 10" id="KW-0862">Zinc</keyword>
<proteinExistence type="inferred from homology"/>
<feature type="binding site" evidence="10">
    <location>
        <position position="263"/>
    </location>
    <ligand>
        <name>Ca(2+)</name>
        <dbReference type="ChEBI" id="CHEBI:29108"/>
        <label>1</label>
    </ligand>
</feature>
<dbReference type="GO" id="GO:0004222">
    <property type="term" value="F:metalloendopeptidase activity"/>
    <property type="evidence" value="ECO:0007669"/>
    <property type="project" value="InterPro"/>
</dbReference>
<dbReference type="Proteomes" id="UP000749559">
    <property type="component" value="Unassembled WGS sequence"/>
</dbReference>
<comment type="similarity">
    <text evidence="1">Belongs to the peptidase M10A family.</text>
</comment>
<dbReference type="InterPro" id="IPR001818">
    <property type="entry name" value="Pept_M10_metallopeptidase"/>
</dbReference>
<keyword evidence="11" id="KW-1015">Disulfide bond</keyword>
<feature type="binding site" evidence="10">
    <location>
        <position position="235"/>
    </location>
    <ligand>
        <name>Zn(2+)</name>
        <dbReference type="ChEBI" id="CHEBI:29105"/>
        <label>1</label>
    </ligand>
</feature>
<dbReference type="Pfam" id="PF00413">
    <property type="entry name" value="Peptidase_M10"/>
    <property type="match status" value="1"/>
</dbReference>
<dbReference type="OrthoDB" id="406838at2759"/>
<dbReference type="GO" id="GO:0008270">
    <property type="term" value="F:zinc ion binding"/>
    <property type="evidence" value="ECO:0007669"/>
    <property type="project" value="InterPro"/>
</dbReference>
<accession>A0A8J1UAB7</accession>
<keyword evidence="8" id="KW-0325">Glycoprotein</keyword>
<dbReference type="InterPro" id="IPR006026">
    <property type="entry name" value="Peptidase_Metallo"/>
</dbReference>
<dbReference type="InterPro" id="IPR033739">
    <property type="entry name" value="M10A_MMP"/>
</dbReference>
<dbReference type="GO" id="GO:0031012">
    <property type="term" value="C:extracellular matrix"/>
    <property type="evidence" value="ECO:0007669"/>
    <property type="project" value="InterPro"/>
</dbReference>
<evidence type="ECO:0000256" key="5">
    <source>
        <dbReference type="ARBA" id="ARBA00022801"/>
    </source>
</evidence>
<feature type="binding site" evidence="10">
    <location>
        <position position="260"/>
    </location>
    <ligand>
        <name>Zn(2+)</name>
        <dbReference type="ChEBI" id="CHEBI:29105"/>
        <label>1</label>
    </ligand>
</feature>
<feature type="binding site" evidence="10">
    <location>
        <position position="242"/>
    </location>
    <ligand>
        <name>Ca(2+)</name>
        <dbReference type="ChEBI" id="CHEBI:29108"/>
        <label>3</label>
    </ligand>
</feature>